<feature type="compositionally biased region" description="Basic and acidic residues" evidence="1">
    <location>
        <begin position="611"/>
        <end position="621"/>
    </location>
</feature>
<accession>A0A176ZZN5</accession>
<feature type="region of interest" description="Disordered" evidence="1">
    <location>
        <begin position="320"/>
        <end position="351"/>
    </location>
</feature>
<dbReference type="AlphaFoldDB" id="A0A176ZZN5"/>
<evidence type="ECO:0000256" key="1">
    <source>
        <dbReference type="SAM" id="MobiDB-lite"/>
    </source>
</evidence>
<feature type="region of interest" description="Disordered" evidence="1">
    <location>
        <begin position="659"/>
        <end position="743"/>
    </location>
</feature>
<feature type="region of interest" description="Disordered" evidence="1">
    <location>
        <begin position="593"/>
        <end position="623"/>
    </location>
</feature>
<feature type="compositionally biased region" description="Polar residues" evidence="1">
    <location>
        <begin position="474"/>
        <end position="497"/>
    </location>
</feature>
<dbReference type="Proteomes" id="UP000077154">
    <property type="component" value="Unassembled WGS sequence"/>
</dbReference>
<dbReference type="GeneID" id="36291190"/>
<reference evidence="2" key="1">
    <citation type="submission" date="2016-03" db="EMBL/GenBank/DDBJ databases">
        <title>Updated assembly of Pseudogymnoascus destructans, the fungus causing white-nose syndrome of bats.</title>
        <authorList>
            <person name="Palmer J.M."/>
            <person name="Drees K.P."/>
            <person name="Foster J.T."/>
            <person name="Lindner D.L."/>
        </authorList>
    </citation>
    <scope>NUCLEOTIDE SEQUENCE [LARGE SCALE GENOMIC DNA]</scope>
    <source>
        <strain evidence="2">20631-21</strain>
    </source>
</reference>
<organism evidence="2">
    <name type="scientific">Pseudogymnoascus destructans</name>
    <dbReference type="NCBI Taxonomy" id="655981"/>
    <lineage>
        <taxon>Eukaryota</taxon>
        <taxon>Fungi</taxon>
        <taxon>Dikarya</taxon>
        <taxon>Ascomycota</taxon>
        <taxon>Pezizomycotina</taxon>
        <taxon>Leotiomycetes</taxon>
        <taxon>Thelebolales</taxon>
        <taxon>Thelebolaceae</taxon>
        <taxon>Pseudogymnoascus</taxon>
    </lineage>
</organism>
<proteinExistence type="predicted"/>
<dbReference type="EMBL" id="KV441410">
    <property type="protein sequence ID" value="OAF55307.2"/>
    <property type="molecule type" value="Genomic_DNA"/>
</dbReference>
<feature type="compositionally biased region" description="Basic residues" evidence="1">
    <location>
        <begin position="195"/>
        <end position="205"/>
    </location>
</feature>
<name>A0A176ZZN5_9PEZI</name>
<protein>
    <submittedName>
        <fullName evidence="2">Uncharacterized protein</fullName>
    </submittedName>
</protein>
<dbReference type="VEuPathDB" id="FungiDB:GMDG_01956"/>
<dbReference type="RefSeq" id="XP_024320607.1">
    <property type="nucleotide sequence ID" value="XM_024471708.1"/>
</dbReference>
<dbReference type="OrthoDB" id="3440037at2759"/>
<feature type="compositionally biased region" description="Pro residues" evidence="1">
    <location>
        <begin position="333"/>
        <end position="351"/>
    </location>
</feature>
<feature type="region of interest" description="Disordered" evidence="1">
    <location>
        <begin position="122"/>
        <end position="205"/>
    </location>
</feature>
<feature type="region of interest" description="Disordered" evidence="1">
    <location>
        <begin position="473"/>
        <end position="533"/>
    </location>
</feature>
<feature type="compositionally biased region" description="Polar residues" evidence="1">
    <location>
        <begin position="133"/>
        <end position="154"/>
    </location>
</feature>
<gene>
    <name evidence="2" type="ORF">VC83_08147</name>
</gene>
<evidence type="ECO:0000313" key="2">
    <source>
        <dbReference type="EMBL" id="OAF55307.2"/>
    </source>
</evidence>
<sequence length="743" mass="81116">MKVAGATHQSLFPLLPARRPGHSLWQWLSPFPDITLPHINHGYIVMCVRSLYAFILLTKFSSLHTLSQDHFIPGGSGYLYYPAASQDRIFIARFQSNHTGTESSTIPSNSKHLQFTFLQTMSPSHKKHKHNRSASSDTPTNQSSTHHAGNSISSAAAELSRIHSLAQPPDIPTPADQDLKPSKRQRDRSIDSHTHGHSHHRHRHAARLALSSLLHESGTSGHFGLGLGIQRRGFGLDLDVDAKKNEGGESSGVLAGTERLKQLVKEVPRQLASEVPKQVGRYLEGRGEVRDEVAVGVGVRTRGTEVGVRVEAARGGFWGGEGGEVAAPQAEAAPPPAPSPQPAPAPEAAPAPQQPLTLIKSTTLQLAKRYSCHICRFINEEIERCASCGHRLCIDCEWLMPIAKIDGAAQEFAIYEDSDAMEARNTQREDQMRAENVYTPSEFEQENYVDSPDTPDLPPKVWARQAAFAKAHYTTPQSPTAGSPCYTTTQSPTIRSTPPSPVDLSHLSANDYPEPLRLAPSPVRPPGPRSRRVVKDNPFVVADQVSARHERVMRVDGDAGVRSRDGQASPQPDQYSARAIALTRMEEEMDAQRRMWQDSPQPGRYSARIAASRDREEEKSVQRRMWQTNRVSLPGFGGERESALRASRGEKMPIIERAARPKKLDPVMSETLTPSGSKTGGGNVVEEGGYHAQPVPDGGENGDEKRDGPESSTSGLHGDFKACPYSKAVQNSKAGKRGLGDGG</sequence>